<evidence type="ECO:0000256" key="6">
    <source>
        <dbReference type="ARBA" id="ARBA00012102"/>
    </source>
</evidence>
<dbReference type="GO" id="GO:0004594">
    <property type="term" value="F:pantothenate kinase activity"/>
    <property type="evidence" value="ECO:0007669"/>
    <property type="project" value="UniProtKB-UniRule"/>
</dbReference>
<evidence type="ECO:0000256" key="14">
    <source>
        <dbReference type="ARBA" id="ARBA00038036"/>
    </source>
</evidence>
<accession>A0A4Y8ATF9</accession>
<evidence type="ECO:0000256" key="3">
    <source>
        <dbReference type="ARBA" id="ARBA00004496"/>
    </source>
</evidence>
<dbReference type="NCBIfam" id="NF009853">
    <property type="entry name" value="PRK13320.1-5"/>
    <property type="match status" value="1"/>
</dbReference>
<keyword evidence="9 16" id="KW-0547">Nucleotide-binding</keyword>
<protein>
    <recommendedName>
        <fullName evidence="15 16">Type III pantothenate kinase</fullName>
        <ecNumber evidence="6 16">2.7.1.33</ecNumber>
    </recommendedName>
    <alternativeName>
        <fullName evidence="16">PanK-III</fullName>
    </alternativeName>
    <alternativeName>
        <fullName evidence="16">Pantothenic acid kinase</fullName>
    </alternativeName>
</protein>
<evidence type="ECO:0000313" key="18">
    <source>
        <dbReference type="Proteomes" id="UP000298517"/>
    </source>
</evidence>
<keyword evidence="16" id="KW-0479">Metal-binding</keyword>
<keyword evidence="11 16" id="KW-0067">ATP-binding</keyword>
<keyword evidence="12 16" id="KW-0630">Potassium</keyword>
<reference evidence="17 18" key="1">
    <citation type="journal article" date="2011" name="J. Microbiol.">
        <title>Gramella jeungdoensis sp. nov., isolated from a solar saltern in Korea.</title>
        <authorList>
            <person name="Joung Y."/>
            <person name="Kim H."/>
            <person name="Jang T."/>
            <person name="Ahn T.S."/>
            <person name="Joh K."/>
        </authorList>
    </citation>
    <scope>NUCLEOTIDE SEQUENCE [LARGE SCALE GENOMIC DNA]</scope>
    <source>
        <strain evidence="17 18">KCTC 23123</strain>
    </source>
</reference>
<gene>
    <name evidence="16" type="primary">coaX</name>
    <name evidence="17" type="ORF">E2488_06585</name>
</gene>
<comment type="similarity">
    <text evidence="14 16">Belongs to the type III pantothenate kinase family.</text>
</comment>
<dbReference type="AlphaFoldDB" id="A0A4Y8ATF9"/>
<keyword evidence="18" id="KW-1185">Reference proteome</keyword>
<feature type="binding site" evidence="16">
    <location>
        <position position="171"/>
    </location>
    <ligand>
        <name>substrate</name>
    </ligand>
</feature>
<evidence type="ECO:0000256" key="9">
    <source>
        <dbReference type="ARBA" id="ARBA00022741"/>
    </source>
</evidence>
<dbReference type="InterPro" id="IPR043129">
    <property type="entry name" value="ATPase_NBD"/>
</dbReference>
<feature type="binding site" evidence="16">
    <location>
        <position position="119"/>
    </location>
    <ligand>
        <name>ATP</name>
        <dbReference type="ChEBI" id="CHEBI:30616"/>
    </ligand>
</feature>
<dbReference type="CDD" id="cd24015">
    <property type="entry name" value="ASKHA_NBD_PanK-III"/>
    <property type="match status" value="1"/>
</dbReference>
<comment type="cofactor">
    <cofactor evidence="2">
        <name>K(+)</name>
        <dbReference type="ChEBI" id="CHEBI:29103"/>
    </cofactor>
</comment>
<comment type="subcellular location">
    <subcellularLocation>
        <location evidence="3 16">Cytoplasm</location>
    </subcellularLocation>
</comment>
<dbReference type="PANTHER" id="PTHR34265">
    <property type="entry name" value="TYPE III PANTOTHENATE KINASE"/>
    <property type="match status" value="1"/>
</dbReference>
<dbReference type="InterPro" id="IPR004619">
    <property type="entry name" value="Type_III_PanK"/>
</dbReference>
<evidence type="ECO:0000256" key="11">
    <source>
        <dbReference type="ARBA" id="ARBA00022840"/>
    </source>
</evidence>
<evidence type="ECO:0000313" key="17">
    <source>
        <dbReference type="EMBL" id="TEW75181.1"/>
    </source>
</evidence>
<comment type="pathway">
    <text evidence="4 16">Cofactor biosynthesis; coenzyme A biosynthesis; CoA from (R)-pantothenate: step 1/5.</text>
</comment>
<keyword evidence="10 16" id="KW-0418">Kinase</keyword>
<evidence type="ECO:0000256" key="7">
    <source>
        <dbReference type="ARBA" id="ARBA00022490"/>
    </source>
</evidence>
<dbReference type="NCBIfam" id="TIGR00671">
    <property type="entry name" value="baf"/>
    <property type="match status" value="1"/>
</dbReference>
<evidence type="ECO:0000256" key="16">
    <source>
        <dbReference type="HAMAP-Rule" id="MF_01274"/>
    </source>
</evidence>
<dbReference type="EMBL" id="SNQI01000002">
    <property type="protein sequence ID" value="TEW75181.1"/>
    <property type="molecule type" value="Genomic_DNA"/>
</dbReference>
<dbReference type="GO" id="GO:0015937">
    <property type="term" value="P:coenzyme A biosynthetic process"/>
    <property type="evidence" value="ECO:0007669"/>
    <property type="project" value="UniProtKB-UniRule"/>
</dbReference>
<evidence type="ECO:0000256" key="1">
    <source>
        <dbReference type="ARBA" id="ARBA00001206"/>
    </source>
</evidence>
<evidence type="ECO:0000256" key="2">
    <source>
        <dbReference type="ARBA" id="ARBA00001958"/>
    </source>
</evidence>
<evidence type="ECO:0000256" key="13">
    <source>
        <dbReference type="ARBA" id="ARBA00022993"/>
    </source>
</evidence>
<feature type="binding site" evidence="16">
    <location>
        <position position="86"/>
    </location>
    <ligand>
        <name>substrate</name>
    </ligand>
</feature>
<keyword evidence="7 16" id="KW-0963">Cytoplasm</keyword>
<dbReference type="Gene3D" id="3.30.420.40">
    <property type="match status" value="2"/>
</dbReference>
<dbReference type="GO" id="GO:0046872">
    <property type="term" value="F:metal ion binding"/>
    <property type="evidence" value="ECO:0007669"/>
    <property type="project" value="UniProtKB-KW"/>
</dbReference>
<feature type="binding site" evidence="16">
    <location>
        <begin position="6"/>
        <end position="13"/>
    </location>
    <ligand>
        <name>ATP</name>
        <dbReference type="ChEBI" id="CHEBI:30616"/>
    </ligand>
</feature>
<dbReference type="EC" id="2.7.1.33" evidence="6 16"/>
<comment type="cofactor">
    <cofactor evidence="16">
        <name>NH4(+)</name>
        <dbReference type="ChEBI" id="CHEBI:28938"/>
    </cofactor>
    <cofactor evidence="16">
        <name>K(+)</name>
        <dbReference type="ChEBI" id="CHEBI:29103"/>
    </cofactor>
    <text evidence="16">A monovalent cation. Ammonium or potassium.</text>
</comment>
<dbReference type="GO" id="GO:0005737">
    <property type="term" value="C:cytoplasm"/>
    <property type="evidence" value="ECO:0007669"/>
    <property type="project" value="UniProtKB-SubCell"/>
</dbReference>
<comment type="catalytic activity">
    <reaction evidence="1 16">
        <text>(R)-pantothenate + ATP = (R)-4'-phosphopantothenate + ADP + H(+)</text>
        <dbReference type="Rhea" id="RHEA:16373"/>
        <dbReference type="ChEBI" id="CHEBI:10986"/>
        <dbReference type="ChEBI" id="CHEBI:15378"/>
        <dbReference type="ChEBI" id="CHEBI:29032"/>
        <dbReference type="ChEBI" id="CHEBI:30616"/>
        <dbReference type="ChEBI" id="CHEBI:456216"/>
        <dbReference type="EC" id="2.7.1.33"/>
    </reaction>
</comment>
<feature type="binding site" evidence="16">
    <location>
        <position position="116"/>
    </location>
    <ligand>
        <name>K(+)</name>
        <dbReference type="ChEBI" id="CHEBI:29103"/>
    </ligand>
</feature>
<dbReference type="Pfam" id="PF03309">
    <property type="entry name" value="Pan_kinase"/>
    <property type="match status" value="1"/>
</dbReference>
<evidence type="ECO:0000256" key="15">
    <source>
        <dbReference type="ARBA" id="ARBA00040883"/>
    </source>
</evidence>
<comment type="function">
    <text evidence="16">Catalyzes the phosphorylation of pantothenate (Pan), the first step in CoA biosynthesis.</text>
</comment>
<dbReference type="GO" id="GO:0005524">
    <property type="term" value="F:ATP binding"/>
    <property type="evidence" value="ECO:0007669"/>
    <property type="project" value="UniProtKB-UniRule"/>
</dbReference>
<dbReference type="HAMAP" id="MF_01274">
    <property type="entry name" value="Pantothen_kinase_3"/>
    <property type="match status" value="1"/>
</dbReference>
<sequence length="241" mass="26872">MNLIVDIGNSRIKIAIFNKDELIYNEVITNDFFVGTAINLIEKFNCKNAIISSVGNLKKSEMDQIKVKIKVFELRTTTKIPFFNNYATPKTLGVDRIALVAAAVSKYQNQNVLIIDAGTCITFDFVTTSKNYLGGAISPGIEMRYKSLHKFTKRLPLLMREESTSLIGTSTETCIHSGVINGVISEIDSIINKYRKKNKDLTVVLTGGDANFLSNRLKNGIFANPFFLLEGLNTILTYNLK</sequence>
<dbReference type="PANTHER" id="PTHR34265:SF1">
    <property type="entry name" value="TYPE III PANTOTHENATE KINASE"/>
    <property type="match status" value="1"/>
</dbReference>
<comment type="subunit">
    <text evidence="5 16">Homodimer.</text>
</comment>
<keyword evidence="8 16" id="KW-0808">Transferase</keyword>
<dbReference type="Proteomes" id="UP000298517">
    <property type="component" value="Unassembled WGS sequence"/>
</dbReference>
<evidence type="ECO:0000256" key="4">
    <source>
        <dbReference type="ARBA" id="ARBA00005225"/>
    </source>
</evidence>
<evidence type="ECO:0000256" key="8">
    <source>
        <dbReference type="ARBA" id="ARBA00022679"/>
    </source>
</evidence>
<feature type="binding site" evidence="16">
    <location>
        <begin position="93"/>
        <end position="96"/>
    </location>
    <ligand>
        <name>substrate</name>
    </ligand>
</feature>
<dbReference type="RefSeq" id="WP_134247550.1">
    <property type="nucleotide sequence ID" value="NZ_SNQI01000002.1"/>
</dbReference>
<dbReference type="SUPFAM" id="SSF53067">
    <property type="entry name" value="Actin-like ATPase domain"/>
    <property type="match status" value="2"/>
</dbReference>
<evidence type="ECO:0000256" key="12">
    <source>
        <dbReference type="ARBA" id="ARBA00022958"/>
    </source>
</evidence>
<evidence type="ECO:0000256" key="10">
    <source>
        <dbReference type="ARBA" id="ARBA00022777"/>
    </source>
</evidence>
<dbReference type="OrthoDB" id="9804707at2"/>
<evidence type="ECO:0000256" key="5">
    <source>
        <dbReference type="ARBA" id="ARBA00011738"/>
    </source>
</evidence>
<organism evidence="17 18">
    <name type="scientific">Gramella jeungdoensis</name>
    <dbReference type="NCBI Taxonomy" id="708091"/>
    <lineage>
        <taxon>Bacteria</taxon>
        <taxon>Pseudomonadati</taxon>
        <taxon>Bacteroidota</taxon>
        <taxon>Flavobacteriia</taxon>
        <taxon>Flavobacteriales</taxon>
        <taxon>Flavobacteriaceae</taxon>
        <taxon>Christiangramia</taxon>
    </lineage>
</organism>
<keyword evidence="13 16" id="KW-0173">Coenzyme A biosynthesis</keyword>
<feature type="active site" description="Proton acceptor" evidence="16">
    <location>
        <position position="95"/>
    </location>
</feature>
<proteinExistence type="inferred from homology"/>
<dbReference type="UniPathway" id="UPA00241">
    <property type="reaction ID" value="UER00352"/>
</dbReference>
<comment type="caution">
    <text evidence="17">The sequence shown here is derived from an EMBL/GenBank/DDBJ whole genome shotgun (WGS) entry which is preliminary data.</text>
</comment>
<name>A0A4Y8ATF9_9FLAO</name>